<evidence type="ECO:0000313" key="1">
    <source>
        <dbReference type="EMBL" id="GAA4303238.1"/>
    </source>
</evidence>
<proteinExistence type="predicted"/>
<name>A0ABP8FGX3_9BACT</name>
<evidence type="ECO:0008006" key="3">
    <source>
        <dbReference type="Google" id="ProtNLM"/>
    </source>
</evidence>
<comment type="caution">
    <text evidence="1">The sequence shown here is derived from an EMBL/GenBank/DDBJ whole genome shotgun (WGS) entry which is preliminary data.</text>
</comment>
<protein>
    <recommendedName>
        <fullName evidence="3">Response regulatory domain-containing protein</fullName>
    </recommendedName>
</protein>
<gene>
    <name evidence="1" type="ORF">GCM10023183_15680</name>
</gene>
<reference evidence="2" key="1">
    <citation type="journal article" date="2019" name="Int. J. Syst. Evol. Microbiol.">
        <title>The Global Catalogue of Microorganisms (GCM) 10K type strain sequencing project: providing services to taxonomists for standard genome sequencing and annotation.</title>
        <authorList>
            <consortium name="The Broad Institute Genomics Platform"/>
            <consortium name="The Broad Institute Genome Sequencing Center for Infectious Disease"/>
            <person name="Wu L."/>
            <person name="Ma J."/>
        </authorList>
    </citation>
    <scope>NUCLEOTIDE SEQUENCE [LARGE SCALE GENOMIC DNA]</scope>
    <source>
        <strain evidence="2">JCM 17917</strain>
    </source>
</reference>
<dbReference type="EMBL" id="BAABGX010000002">
    <property type="protein sequence ID" value="GAA4303238.1"/>
    <property type="molecule type" value="Genomic_DNA"/>
</dbReference>
<evidence type="ECO:0000313" key="2">
    <source>
        <dbReference type="Proteomes" id="UP001501844"/>
    </source>
</evidence>
<accession>A0ABP8FGX3</accession>
<dbReference type="RefSeq" id="WP_345164403.1">
    <property type="nucleotide sequence ID" value="NZ_BAABGX010000002.1"/>
</dbReference>
<dbReference type="Proteomes" id="UP001501844">
    <property type="component" value="Unassembled WGS sequence"/>
</dbReference>
<sequence>MSASYRLILVEDDQEYSYSIRQSLNRQSQFIKTIDIVPYTYLEFERQLNLVRNSTREIIVFGGRACLNFSPDTSLLKLLLAQQDRTHFFVMTASLEGRQILDLWHPGILGIVERNVTARNWLVLAIQRLQSKQSRRPGGEGRLALPNEQAPAKGFFGTMRAAFFSFFL</sequence>
<organism evidence="1 2">
    <name type="scientific">Nibribacter koreensis</name>
    <dbReference type="NCBI Taxonomy" id="1084519"/>
    <lineage>
        <taxon>Bacteria</taxon>
        <taxon>Pseudomonadati</taxon>
        <taxon>Bacteroidota</taxon>
        <taxon>Cytophagia</taxon>
        <taxon>Cytophagales</taxon>
        <taxon>Hymenobacteraceae</taxon>
        <taxon>Nibribacter</taxon>
    </lineage>
</organism>
<keyword evidence="2" id="KW-1185">Reference proteome</keyword>